<evidence type="ECO:0000313" key="2">
    <source>
        <dbReference type="Proteomes" id="UP000515125"/>
    </source>
</evidence>
<dbReference type="Proteomes" id="UP000515125">
    <property type="component" value="Unplaced"/>
</dbReference>
<dbReference type="OrthoDB" id="10477231at2759"/>
<organism evidence="2 3">
    <name type="scientific">Cyclospora cayetanensis</name>
    <dbReference type="NCBI Taxonomy" id="88456"/>
    <lineage>
        <taxon>Eukaryota</taxon>
        <taxon>Sar</taxon>
        <taxon>Alveolata</taxon>
        <taxon>Apicomplexa</taxon>
        <taxon>Conoidasida</taxon>
        <taxon>Coccidia</taxon>
        <taxon>Eucoccidiorida</taxon>
        <taxon>Eimeriorina</taxon>
        <taxon>Eimeriidae</taxon>
        <taxon>Cyclospora</taxon>
    </lineage>
</organism>
<name>A0A6P6RPV6_9EIME</name>
<reference evidence="3" key="1">
    <citation type="submission" date="2025-08" db="UniProtKB">
        <authorList>
            <consortium name="RefSeq"/>
        </authorList>
    </citation>
    <scope>IDENTIFICATION</scope>
</reference>
<dbReference type="GeneID" id="113146482"/>
<evidence type="ECO:0000313" key="3">
    <source>
        <dbReference type="RefSeq" id="XP_026189728.1"/>
    </source>
</evidence>
<sequence length="721" mass="76789">MHGTVTPTALATAGARADWTVLHAVPRSSSLQQHLVHQQLPMQCEAEEAQAAKATSATNAGAHVSSSLKRLPDSPCADFSLEINFPDTANATAAEAAENSEAPIASCCCSCFPPPPLLVECLHSSVTAADLRAAFCPFGPLRCVLAPRILSEEVRRNSDGQVAGFSRGGRGRRWSSLGGKGMLWYKDLAASRAAVHAPPQVFRGLPCSLQPSQSFWQKGPLLLQEGGPLMIGHAWRRCGRCSSVAFEAAAAAPAATTAAPQTPAATGDAFALAPKIFLGWRLGDDQQLRIAWAEEGYAILLEYPLRSLASRVFILEDSDIVTDACDTKHSGDSKRGQLLLFCPEHAPRVTVYKTVANDSDSAGSMIRAPDAPEGPRERLVVDSAEEEAASAVAALLLGGEGDLMAPLRCHRWGVGATGRSALQSALLQRLGDCRDLLVQLPPCPAACEGAANSRGEEFWVTELRRHGLLIGTEGGKGMPSRVYITQEPRERERHMCCISEAVLYRDLSRLKDLPFVATLPSSVHQKSSQSKGCSNCPAAAAAASFNTLIDSKSAAALAAPRNAGGSAPPAGSVLTPQEEAPKEETNDAAKAALSSLPSPAAWLLWAEMQQLLSFGGLPPPALFEISYSSLPHIPCTLDIPSEGVSTALLPLAAVLADPQQDANVLREVLKILAEEIMMQQEPIFAFPPCDRLHALLQQKEYVFPLQSHAHFMTWVEASDLI</sequence>
<feature type="region of interest" description="Disordered" evidence="1">
    <location>
        <begin position="560"/>
        <end position="591"/>
    </location>
</feature>
<proteinExistence type="predicted"/>
<protein>
    <submittedName>
        <fullName evidence="3">Uncharacterized protein LOC113146482</fullName>
    </submittedName>
</protein>
<evidence type="ECO:0000256" key="1">
    <source>
        <dbReference type="SAM" id="MobiDB-lite"/>
    </source>
</evidence>
<accession>A0A6P6RPV6</accession>
<gene>
    <name evidence="3" type="primary">LOC113146482</name>
</gene>
<dbReference type="AlphaFoldDB" id="A0A6P6RPV6"/>
<keyword evidence="2" id="KW-1185">Reference proteome</keyword>
<dbReference type="RefSeq" id="XP_026189728.1">
    <property type="nucleotide sequence ID" value="XM_026333943.1"/>
</dbReference>